<dbReference type="PROSITE" id="PS00028">
    <property type="entry name" value="ZINC_FINGER_C2H2_1"/>
    <property type="match status" value="2"/>
</dbReference>
<dbReference type="SUPFAM" id="SSF57667">
    <property type="entry name" value="beta-beta-alpha zinc fingers"/>
    <property type="match status" value="1"/>
</dbReference>
<evidence type="ECO:0000259" key="10">
    <source>
        <dbReference type="PROSITE" id="PS50157"/>
    </source>
</evidence>
<evidence type="ECO:0000256" key="9">
    <source>
        <dbReference type="PROSITE-ProRule" id="PRU00042"/>
    </source>
</evidence>
<dbReference type="GO" id="GO:0000978">
    <property type="term" value="F:RNA polymerase II cis-regulatory region sequence-specific DNA binding"/>
    <property type="evidence" value="ECO:0007669"/>
    <property type="project" value="TreeGrafter"/>
</dbReference>
<reference evidence="11" key="2">
    <citation type="journal article" date="2022" name="Proc. Natl. Acad. Sci. U.S.A.">
        <title>Diploid-dominant life cycles characterize the early evolution of Fungi.</title>
        <authorList>
            <person name="Amses K.R."/>
            <person name="Simmons D.R."/>
            <person name="Longcore J.E."/>
            <person name="Mondo S.J."/>
            <person name="Seto K."/>
            <person name="Jeronimo G.H."/>
            <person name="Bonds A.E."/>
            <person name="Quandt C.A."/>
            <person name="Davis W.J."/>
            <person name="Chang Y."/>
            <person name="Federici B.A."/>
            <person name="Kuo A."/>
            <person name="LaButti K."/>
            <person name="Pangilinan J."/>
            <person name="Andreopoulos W."/>
            <person name="Tritt A."/>
            <person name="Riley R."/>
            <person name="Hundley H."/>
            <person name="Johnson J."/>
            <person name="Lipzen A."/>
            <person name="Barry K."/>
            <person name="Lang B.F."/>
            <person name="Cuomo C.A."/>
            <person name="Buchler N.E."/>
            <person name="Grigoriev I.V."/>
            <person name="Spatafora J.W."/>
            <person name="Stajich J.E."/>
            <person name="James T.Y."/>
        </authorList>
    </citation>
    <scope>NUCLEOTIDE SEQUENCE</scope>
    <source>
        <strain evidence="11">AG</strain>
    </source>
</reference>
<dbReference type="Proteomes" id="UP001206595">
    <property type="component" value="Unassembled WGS sequence"/>
</dbReference>
<keyword evidence="3" id="KW-0677">Repeat</keyword>
<comment type="subcellular location">
    <subcellularLocation>
        <location evidence="1">Nucleus</location>
    </subcellularLocation>
</comment>
<evidence type="ECO:0000256" key="2">
    <source>
        <dbReference type="ARBA" id="ARBA00022723"/>
    </source>
</evidence>
<dbReference type="SMART" id="SM00355">
    <property type="entry name" value="ZnF_C2H2"/>
    <property type="match status" value="2"/>
</dbReference>
<gene>
    <name evidence="11" type="ORF">K450DRAFT_226332</name>
</gene>
<evidence type="ECO:0000256" key="7">
    <source>
        <dbReference type="ARBA" id="ARBA00023163"/>
    </source>
</evidence>
<dbReference type="GO" id="GO:0008270">
    <property type="term" value="F:zinc ion binding"/>
    <property type="evidence" value="ECO:0007669"/>
    <property type="project" value="UniProtKB-KW"/>
</dbReference>
<keyword evidence="12" id="KW-1185">Reference proteome</keyword>
<evidence type="ECO:0000256" key="5">
    <source>
        <dbReference type="ARBA" id="ARBA00022833"/>
    </source>
</evidence>
<evidence type="ECO:0000256" key="3">
    <source>
        <dbReference type="ARBA" id="ARBA00022737"/>
    </source>
</evidence>
<dbReference type="InterPro" id="IPR051007">
    <property type="entry name" value="creA/MIG_C2H2-ZnF"/>
</dbReference>
<dbReference type="PANTHER" id="PTHR47428">
    <property type="entry name" value="REGULATORY PROTEIN MIG1-RELATED"/>
    <property type="match status" value="1"/>
</dbReference>
<dbReference type="Pfam" id="PF00096">
    <property type="entry name" value="zf-C2H2"/>
    <property type="match status" value="2"/>
</dbReference>
<dbReference type="PANTHER" id="PTHR47428:SF2">
    <property type="entry name" value="ZINC FINGER PROTEIN RSV1"/>
    <property type="match status" value="1"/>
</dbReference>
<dbReference type="AlphaFoldDB" id="A0AAD5HHF8"/>
<dbReference type="PROSITE" id="PS50157">
    <property type="entry name" value="ZINC_FINGER_C2H2_2"/>
    <property type="match status" value="2"/>
</dbReference>
<evidence type="ECO:0000256" key="4">
    <source>
        <dbReference type="ARBA" id="ARBA00022771"/>
    </source>
</evidence>
<evidence type="ECO:0000313" key="12">
    <source>
        <dbReference type="Proteomes" id="UP001206595"/>
    </source>
</evidence>
<keyword evidence="2" id="KW-0479">Metal-binding</keyword>
<feature type="domain" description="C2H2-type" evidence="10">
    <location>
        <begin position="112"/>
        <end position="141"/>
    </location>
</feature>
<evidence type="ECO:0000256" key="8">
    <source>
        <dbReference type="ARBA" id="ARBA00023242"/>
    </source>
</evidence>
<dbReference type="GeneID" id="75911883"/>
<keyword evidence="5" id="KW-0862">Zinc</keyword>
<feature type="domain" description="C2H2-type" evidence="10">
    <location>
        <begin position="84"/>
        <end position="111"/>
    </location>
</feature>
<dbReference type="InterPro" id="IPR036236">
    <property type="entry name" value="Znf_C2H2_sf"/>
</dbReference>
<dbReference type="Gene3D" id="3.30.160.60">
    <property type="entry name" value="Classic Zinc Finger"/>
    <property type="match status" value="2"/>
</dbReference>
<organism evidence="11 12">
    <name type="scientific">Umbelopsis ramanniana AG</name>
    <dbReference type="NCBI Taxonomy" id="1314678"/>
    <lineage>
        <taxon>Eukaryota</taxon>
        <taxon>Fungi</taxon>
        <taxon>Fungi incertae sedis</taxon>
        <taxon>Mucoromycota</taxon>
        <taxon>Mucoromycotina</taxon>
        <taxon>Umbelopsidomycetes</taxon>
        <taxon>Umbelopsidales</taxon>
        <taxon>Umbelopsidaceae</taxon>
        <taxon>Umbelopsis</taxon>
    </lineage>
</organism>
<keyword evidence="8" id="KW-0539">Nucleus</keyword>
<proteinExistence type="predicted"/>
<evidence type="ECO:0000256" key="6">
    <source>
        <dbReference type="ARBA" id="ARBA00023015"/>
    </source>
</evidence>
<evidence type="ECO:0000256" key="1">
    <source>
        <dbReference type="ARBA" id="ARBA00004123"/>
    </source>
</evidence>
<dbReference type="FunFam" id="3.30.160.60:FF:000125">
    <property type="entry name" value="Putative zinc finger protein 143"/>
    <property type="match status" value="1"/>
</dbReference>
<sequence>MQTTPEMIQQQHYLRSFETMHTVDATQNPFHTAPMGKMEFMHMHQPSSPTSPTAPSGLPSSLQAANADVYIPMNVMTSQQYKTHACQECRKRFKRLEHLKRHMRTHTLERPFSCPVPGCGKAFSRSDNLSQHVKTHQRHQYRERTAAAQAAVTVNSSIWENATAVDC</sequence>
<protein>
    <recommendedName>
        <fullName evidence="10">C2H2-type domain-containing protein</fullName>
    </recommendedName>
</protein>
<dbReference type="EMBL" id="MU620899">
    <property type="protein sequence ID" value="KAI8582661.1"/>
    <property type="molecule type" value="Genomic_DNA"/>
</dbReference>
<name>A0AAD5HHF8_UMBRA</name>
<comment type="caution">
    <text evidence="11">The sequence shown here is derived from an EMBL/GenBank/DDBJ whole genome shotgun (WGS) entry which is preliminary data.</text>
</comment>
<dbReference type="FunFam" id="3.30.160.60:FF:000100">
    <property type="entry name" value="Zinc finger 45-like"/>
    <property type="match status" value="1"/>
</dbReference>
<keyword evidence="7" id="KW-0804">Transcription</keyword>
<accession>A0AAD5HHF8</accession>
<evidence type="ECO:0000313" key="11">
    <source>
        <dbReference type="EMBL" id="KAI8582661.1"/>
    </source>
</evidence>
<keyword evidence="6" id="KW-0805">Transcription regulation</keyword>
<reference evidence="11" key="1">
    <citation type="submission" date="2021-06" db="EMBL/GenBank/DDBJ databases">
        <authorList>
            <consortium name="DOE Joint Genome Institute"/>
            <person name="Mondo S.J."/>
            <person name="Amses K.R."/>
            <person name="Simmons D.R."/>
            <person name="Longcore J.E."/>
            <person name="Seto K."/>
            <person name="Alves G.H."/>
            <person name="Bonds A.E."/>
            <person name="Quandt C.A."/>
            <person name="Davis W.J."/>
            <person name="Chang Y."/>
            <person name="Letcher P.M."/>
            <person name="Powell M.J."/>
            <person name="Kuo A."/>
            <person name="Labutti K."/>
            <person name="Pangilinan J."/>
            <person name="Andreopoulos W."/>
            <person name="Tritt A."/>
            <person name="Riley R."/>
            <person name="Hundley H."/>
            <person name="Johnson J."/>
            <person name="Lipzen A."/>
            <person name="Barry K."/>
            <person name="Berbee M.L."/>
            <person name="Buchler N.E."/>
            <person name="Grigoriev I.V."/>
            <person name="Spatafora J.W."/>
            <person name="Stajich J.E."/>
            <person name="James T.Y."/>
        </authorList>
    </citation>
    <scope>NUCLEOTIDE SEQUENCE</scope>
    <source>
        <strain evidence="11">AG</strain>
    </source>
</reference>
<dbReference type="GO" id="GO:0005737">
    <property type="term" value="C:cytoplasm"/>
    <property type="evidence" value="ECO:0007669"/>
    <property type="project" value="TreeGrafter"/>
</dbReference>
<dbReference type="InterPro" id="IPR013087">
    <property type="entry name" value="Znf_C2H2_type"/>
</dbReference>
<dbReference type="RefSeq" id="XP_051447665.1">
    <property type="nucleotide sequence ID" value="XM_051586535.1"/>
</dbReference>
<dbReference type="GO" id="GO:0000433">
    <property type="term" value="P:carbon catabolite repression of transcription from RNA polymerase II promoter by glucose"/>
    <property type="evidence" value="ECO:0007669"/>
    <property type="project" value="TreeGrafter"/>
</dbReference>
<dbReference type="GO" id="GO:0005634">
    <property type="term" value="C:nucleus"/>
    <property type="evidence" value="ECO:0007669"/>
    <property type="project" value="UniProtKB-SubCell"/>
</dbReference>
<keyword evidence="4 9" id="KW-0863">Zinc-finger</keyword>